<evidence type="ECO:0000313" key="1">
    <source>
        <dbReference type="EMBL" id="AEW05197.1"/>
    </source>
</evidence>
<sequence>MVKKENVFPLYDHTIGLPWDNWPLFLDYLAEWMRYAAEDEPSYFVILDGLASKTMVMVKSPTVDEAPDDSQYVTLVVDADALYMVWHLVGQVLKTVSAQAERQFRLAIGWEPPDNFRVMWNLSREEDLE</sequence>
<proteinExistence type="predicted"/>
<gene>
    <name evidence="1" type="ordered locus">Sulac_1701</name>
</gene>
<accession>G8TZF7</accession>
<dbReference type="KEGG" id="sap:Sulac_1701"/>
<dbReference type="HOGENOM" id="CLU_1947721_0_0_9"/>
<evidence type="ECO:0000313" key="2">
    <source>
        <dbReference type="Proteomes" id="UP000005439"/>
    </source>
</evidence>
<reference evidence="2" key="1">
    <citation type="submission" date="2011-12" db="EMBL/GenBank/DDBJ databases">
        <title>The complete genome of chromosome of Sulfobacillus acidophilus DSM 10332.</title>
        <authorList>
            <person name="Lucas S."/>
            <person name="Han J."/>
            <person name="Lapidus A."/>
            <person name="Bruce D."/>
            <person name="Goodwin L."/>
            <person name="Pitluck S."/>
            <person name="Peters L."/>
            <person name="Kyrpides N."/>
            <person name="Mavromatis K."/>
            <person name="Ivanova N."/>
            <person name="Mikhailova N."/>
            <person name="Chertkov O."/>
            <person name="Saunders E."/>
            <person name="Detter J.C."/>
            <person name="Tapia R."/>
            <person name="Han C."/>
            <person name="Land M."/>
            <person name="Hauser L."/>
            <person name="Markowitz V."/>
            <person name="Cheng J.-F."/>
            <person name="Hugenholtz P."/>
            <person name="Woyke T."/>
            <person name="Wu D."/>
            <person name="Pukall R."/>
            <person name="Gehrich-Schroeter G."/>
            <person name="Schneider S."/>
            <person name="Klenk H.-P."/>
            <person name="Eisen J.A."/>
        </authorList>
    </citation>
    <scope>NUCLEOTIDE SEQUENCE [LARGE SCALE GENOMIC DNA]</scope>
    <source>
        <strain evidence="2">ATCC 700253 / DSM 10332 / NAL</strain>
    </source>
</reference>
<reference evidence="1 2" key="2">
    <citation type="journal article" date="2012" name="Stand. Genomic Sci.">
        <title>Complete genome sequence of the moderately thermophilic mineral-sulfide-oxidizing firmicute Sulfobacillus acidophilus type strain (NAL(T)).</title>
        <authorList>
            <person name="Anderson I."/>
            <person name="Chertkov O."/>
            <person name="Chen A."/>
            <person name="Saunders E."/>
            <person name="Lapidus A."/>
            <person name="Nolan M."/>
            <person name="Lucas S."/>
            <person name="Hammon N."/>
            <person name="Deshpande S."/>
            <person name="Cheng J.F."/>
            <person name="Han C."/>
            <person name="Tapia R."/>
            <person name="Goodwin L.A."/>
            <person name="Pitluck S."/>
            <person name="Liolios K."/>
            <person name="Pagani I."/>
            <person name="Ivanova N."/>
            <person name="Mikhailova N."/>
            <person name="Pati A."/>
            <person name="Palaniappan K."/>
            <person name="Land M."/>
            <person name="Pan C."/>
            <person name="Rohde M."/>
            <person name="Pukall R."/>
            <person name="Goker M."/>
            <person name="Detter J.C."/>
            <person name="Woyke T."/>
            <person name="Bristow J."/>
            <person name="Eisen J.A."/>
            <person name="Markowitz V."/>
            <person name="Hugenholtz P."/>
            <person name="Kyrpides N.C."/>
            <person name="Klenk H.P."/>
            <person name="Mavromatis K."/>
        </authorList>
    </citation>
    <scope>NUCLEOTIDE SEQUENCE [LARGE SCALE GENOMIC DNA]</scope>
    <source>
        <strain evidence="2">ATCC 700253 / DSM 10332 / NAL</strain>
    </source>
</reference>
<dbReference type="EMBL" id="CP003179">
    <property type="protein sequence ID" value="AEW05197.1"/>
    <property type="molecule type" value="Genomic_DNA"/>
</dbReference>
<organism evidence="1 2">
    <name type="scientific">Sulfobacillus acidophilus (strain ATCC 700253 / DSM 10332 / NAL)</name>
    <dbReference type="NCBI Taxonomy" id="679936"/>
    <lineage>
        <taxon>Bacteria</taxon>
        <taxon>Bacillati</taxon>
        <taxon>Bacillota</taxon>
        <taxon>Clostridia</taxon>
        <taxon>Eubacteriales</taxon>
        <taxon>Clostridiales Family XVII. Incertae Sedis</taxon>
        <taxon>Sulfobacillus</taxon>
    </lineage>
</organism>
<dbReference type="PATRIC" id="fig|679936.5.peg.1769"/>
<name>G8TZF7_SULAD</name>
<dbReference type="STRING" id="679936.Sulac_1701"/>
<dbReference type="AlphaFoldDB" id="G8TZF7"/>
<keyword evidence="2" id="KW-1185">Reference proteome</keyword>
<protein>
    <submittedName>
        <fullName evidence="1">Uncharacterized protein</fullName>
    </submittedName>
</protein>
<dbReference type="Proteomes" id="UP000005439">
    <property type="component" value="Chromosome"/>
</dbReference>